<dbReference type="EMBL" id="CP001157">
    <property type="protein sequence ID" value="ACO79399.1"/>
    <property type="molecule type" value="Genomic_DNA"/>
</dbReference>
<reference evidence="1 2" key="1">
    <citation type="journal article" date="2009" name="J. Bacteriol.">
        <title>Genome sequence of Azotobacter vinelandii, an obligate aerobe specialized to support diverse anaerobic metabolic processes.</title>
        <authorList>
            <person name="Setubal J.C."/>
            <person name="dos Santos P."/>
            <person name="Goldman B.S."/>
            <person name="Ertesvag H."/>
            <person name="Espin G."/>
            <person name="Rubio L.M."/>
            <person name="Valla S."/>
            <person name="Almeida N.F."/>
            <person name="Balasubramanian D."/>
            <person name="Cromes L."/>
            <person name="Curatti L."/>
            <person name="Du Z."/>
            <person name="Godsy E."/>
            <person name="Goodner B."/>
            <person name="Hellner-Burris K."/>
            <person name="Hernandez J.A."/>
            <person name="Houmiel K."/>
            <person name="Imperial J."/>
            <person name="Kennedy C."/>
            <person name="Larson T.J."/>
            <person name="Latreille P."/>
            <person name="Ligon L.S."/>
            <person name="Lu J."/>
            <person name="Maerk M."/>
            <person name="Miller N.M."/>
            <person name="Norton S."/>
            <person name="O'Carroll I.P."/>
            <person name="Paulsen I."/>
            <person name="Raulfs E.C."/>
            <person name="Roemer R."/>
            <person name="Rosser J."/>
            <person name="Segura D."/>
            <person name="Slater S."/>
            <person name="Stricklin S.L."/>
            <person name="Studholme D.J."/>
            <person name="Sun J."/>
            <person name="Viana C.J."/>
            <person name="Wallin E."/>
            <person name="Wang B."/>
            <person name="Wheeler C."/>
            <person name="Zhu H."/>
            <person name="Dean D.R."/>
            <person name="Dixon R."/>
            <person name="Wood D."/>
        </authorList>
    </citation>
    <scope>NUCLEOTIDE SEQUENCE [LARGE SCALE GENOMIC DNA]</scope>
    <source>
        <strain evidence="2">DJ / ATCC BAA-1303</strain>
    </source>
</reference>
<dbReference type="AlphaFoldDB" id="C1DP46"/>
<organism evidence="1 2">
    <name type="scientific">Azotobacter vinelandii (strain DJ / ATCC BAA-1303)</name>
    <dbReference type="NCBI Taxonomy" id="322710"/>
    <lineage>
        <taxon>Bacteria</taxon>
        <taxon>Pseudomonadati</taxon>
        <taxon>Pseudomonadota</taxon>
        <taxon>Gammaproteobacteria</taxon>
        <taxon>Pseudomonadales</taxon>
        <taxon>Pseudomonadaceae</taxon>
        <taxon>Azotobacter</taxon>
    </lineage>
</organism>
<name>C1DP46_AZOVD</name>
<keyword evidence="2" id="KW-1185">Reference proteome</keyword>
<dbReference type="eggNOG" id="ENOG5030CX6">
    <property type="taxonomic scope" value="Bacteria"/>
</dbReference>
<gene>
    <name evidence="1" type="ordered locus">Avin_32400</name>
</gene>
<dbReference type="KEGG" id="avn:Avin_32400"/>
<proteinExistence type="predicted"/>
<protein>
    <submittedName>
        <fullName evidence="1">Uncharacterized protein</fullName>
    </submittedName>
</protein>
<evidence type="ECO:0000313" key="2">
    <source>
        <dbReference type="Proteomes" id="UP000002424"/>
    </source>
</evidence>
<dbReference type="HOGENOM" id="CLU_135057_1_0_6"/>
<dbReference type="EnsemblBacteria" id="ACO79399">
    <property type="protein sequence ID" value="ACO79399"/>
    <property type="gene ID" value="Avin_32400"/>
</dbReference>
<evidence type="ECO:0000313" key="1">
    <source>
        <dbReference type="EMBL" id="ACO79399.1"/>
    </source>
</evidence>
<accession>C1DP46</accession>
<sequence>MESCAMSTVLQQPFVEQFREPNTPYLSPARIGELFGFQVQELAERAHVHRNTPTARPQAPQLQKYLQDMVRLLAVATEMTGDKKRAAFLLRNEPLRAFGYKTAEALVQDGRTDDVIAYLESLAGGAAG</sequence>
<dbReference type="Proteomes" id="UP000002424">
    <property type="component" value="Chromosome"/>
</dbReference>